<feature type="signal peptide" evidence="1">
    <location>
        <begin position="1"/>
        <end position="28"/>
    </location>
</feature>
<dbReference type="RefSeq" id="WP_066100002.1">
    <property type="nucleotide sequence ID" value="NZ_CP016027.1"/>
</dbReference>
<sequence>MIHRAFGGRLKPPLFIAFLILASAPARAIAQDWAPYVRIESMTYSQPNSIKSALNEWHGAFYGGTRQWTFNTIESGVETHDWSLGVFYRKDYDLRFSRGTAEAYYLLKNKYPLPIGKHYLLDLSASSFAAKGIRGTWRIEPTDQMKLRLGLSLFTASALIDGALHGDGTALSQDSYRYDAAVDYHYSRDYLFKRDVSPPSGIGASLDFGFTAQIQPWLRVRGHVDDLLGRIWWKQAPYTVATASSNRESYDASGNVHFAPLISGYEGTSDRYVQRLSPRFSGQAELGRTGKPNGIVAVQYQYGQTLLGAGAAVGFHDYVFNVTAWPQVRTLSIGVAKGRYRLELGASSLSPSTTRSLWLRLNIGQLG</sequence>
<proteinExistence type="predicted"/>
<keyword evidence="1" id="KW-0732">Signal</keyword>
<evidence type="ECO:0000256" key="1">
    <source>
        <dbReference type="SAM" id="SignalP"/>
    </source>
</evidence>
<accession>A0A191ZHL5</accession>
<dbReference type="OrthoDB" id="6359917at2"/>
<dbReference type="Pfam" id="PF18990">
    <property type="entry name" value="DUF5723"/>
    <property type="match status" value="1"/>
</dbReference>
<protein>
    <recommendedName>
        <fullName evidence="2">DUF5723 domain-containing protein</fullName>
    </recommendedName>
</protein>
<dbReference type="AlphaFoldDB" id="A0A191ZHL5"/>
<dbReference type="InterPro" id="IPR043781">
    <property type="entry name" value="DUF5723"/>
</dbReference>
<evidence type="ECO:0000313" key="3">
    <source>
        <dbReference type="EMBL" id="ANJ67338.1"/>
    </source>
</evidence>
<evidence type="ECO:0000313" key="4">
    <source>
        <dbReference type="Proteomes" id="UP000078596"/>
    </source>
</evidence>
<dbReference type="KEGG" id="haz:A9404_08045"/>
<evidence type="ECO:0000259" key="2">
    <source>
        <dbReference type="Pfam" id="PF18990"/>
    </source>
</evidence>
<name>A0A191ZHL5_9GAMM</name>
<feature type="chain" id="PRO_5008250397" description="DUF5723 domain-containing protein" evidence="1">
    <location>
        <begin position="29"/>
        <end position="367"/>
    </location>
</feature>
<feature type="domain" description="DUF5723" evidence="2">
    <location>
        <begin position="180"/>
        <end position="278"/>
    </location>
</feature>
<keyword evidence="4" id="KW-1185">Reference proteome</keyword>
<dbReference type="EMBL" id="CP016027">
    <property type="protein sequence ID" value="ANJ67338.1"/>
    <property type="molecule type" value="Genomic_DNA"/>
</dbReference>
<dbReference type="Proteomes" id="UP000078596">
    <property type="component" value="Chromosome"/>
</dbReference>
<gene>
    <name evidence="3" type="ORF">A9404_08045</name>
</gene>
<organism evidence="3 4">
    <name type="scientific">Halothiobacillus diazotrophicus</name>
    <dbReference type="NCBI Taxonomy" id="1860122"/>
    <lineage>
        <taxon>Bacteria</taxon>
        <taxon>Pseudomonadati</taxon>
        <taxon>Pseudomonadota</taxon>
        <taxon>Gammaproteobacteria</taxon>
        <taxon>Chromatiales</taxon>
        <taxon>Halothiobacillaceae</taxon>
        <taxon>Halothiobacillus</taxon>
    </lineage>
</organism>
<reference evidence="3 4" key="1">
    <citation type="submission" date="2016-06" db="EMBL/GenBank/DDBJ databases">
        <title>Insight into the functional genes involving in sulfur oxidation in Pearl River water.</title>
        <authorList>
            <person name="Luo J."/>
            <person name="Tan X."/>
            <person name="Lin W."/>
        </authorList>
    </citation>
    <scope>NUCLEOTIDE SEQUENCE [LARGE SCALE GENOMIC DNA]</scope>
    <source>
        <strain evidence="3 4">LS2</strain>
    </source>
</reference>